<feature type="transmembrane region" description="Helical" evidence="1">
    <location>
        <begin position="36"/>
        <end position="54"/>
    </location>
</feature>
<feature type="non-terminal residue" evidence="2">
    <location>
        <position position="55"/>
    </location>
</feature>
<gene>
    <name evidence="2" type="ORF">OIU79_010060</name>
</gene>
<keyword evidence="1" id="KW-0812">Transmembrane</keyword>
<dbReference type="AlphaFoldDB" id="A0A9Q0QEP4"/>
<dbReference type="Proteomes" id="UP001151532">
    <property type="component" value="Chromosome 3"/>
</dbReference>
<reference evidence="2" key="2">
    <citation type="journal article" date="2023" name="Int. J. Mol. Sci.">
        <title>De Novo Assembly and Annotation of 11 Diverse Shrub Willow (Salix) Genomes Reveals Novel Gene Organization in Sex-Linked Regions.</title>
        <authorList>
            <person name="Hyden B."/>
            <person name="Feng K."/>
            <person name="Yates T.B."/>
            <person name="Jawdy S."/>
            <person name="Cereghino C."/>
            <person name="Smart L.B."/>
            <person name="Muchero W."/>
        </authorList>
    </citation>
    <scope>NUCLEOTIDE SEQUENCE</scope>
    <source>
        <tissue evidence="2">Shoot tip</tissue>
    </source>
</reference>
<name>A0A9Q0QEP4_SALPP</name>
<evidence type="ECO:0000256" key="1">
    <source>
        <dbReference type="SAM" id="Phobius"/>
    </source>
</evidence>
<keyword evidence="3" id="KW-1185">Reference proteome</keyword>
<organism evidence="2 3">
    <name type="scientific">Salix purpurea</name>
    <name type="common">Purple osier willow</name>
    <dbReference type="NCBI Taxonomy" id="77065"/>
    <lineage>
        <taxon>Eukaryota</taxon>
        <taxon>Viridiplantae</taxon>
        <taxon>Streptophyta</taxon>
        <taxon>Embryophyta</taxon>
        <taxon>Tracheophyta</taxon>
        <taxon>Spermatophyta</taxon>
        <taxon>Magnoliopsida</taxon>
        <taxon>eudicotyledons</taxon>
        <taxon>Gunneridae</taxon>
        <taxon>Pentapetalae</taxon>
        <taxon>rosids</taxon>
        <taxon>fabids</taxon>
        <taxon>Malpighiales</taxon>
        <taxon>Salicaceae</taxon>
        <taxon>Saliceae</taxon>
        <taxon>Salix</taxon>
    </lineage>
</organism>
<proteinExistence type="predicted"/>
<evidence type="ECO:0000313" key="2">
    <source>
        <dbReference type="EMBL" id="KAJ6705278.1"/>
    </source>
</evidence>
<feature type="transmembrane region" description="Helical" evidence="1">
    <location>
        <begin position="6"/>
        <end position="29"/>
    </location>
</feature>
<keyword evidence="1" id="KW-0472">Membrane</keyword>
<accession>A0A9Q0QEP4</accession>
<sequence length="55" mass="6498">MEGPFFLFQFCIFCLKLYYVHAVPIVGFLKKQTLMFQSFNFTLSIYIFALIFALS</sequence>
<protein>
    <submittedName>
        <fullName evidence="2">Uncharacterized protein</fullName>
    </submittedName>
</protein>
<keyword evidence="1" id="KW-1133">Transmembrane helix</keyword>
<comment type="caution">
    <text evidence="2">The sequence shown here is derived from an EMBL/GenBank/DDBJ whole genome shotgun (WGS) entry which is preliminary data.</text>
</comment>
<reference evidence="2" key="1">
    <citation type="submission" date="2022-11" db="EMBL/GenBank/DDBJ databases">
        <authorList>
            <person name="Hyden B.L."/>
            <person name="Feng K."/>
            <person name="Yates T."/>
            <person name="Jawdy S."/>
            <person name="Smart L.B."/>
            <person name="Muchero W."/>
        </authorList>
    </citation>
    <scope>NUCLEOTIDE SEQUENCE</scope>
    <source>
        <tissue evidence="2">Shoot tip</tissue>
    </source>
</reference>
<evidence type="ECO:0000313" key="3">
    <source>
        <dbReference type="Proteomes" id="UP001151532"/>
    </source>
</evidence>
<dbReference type="EMBL" id="JAPFFK010000016">
    <property type="protein sequence ID" value="KAJ6705278.1"/>
    <property type="molecule type" value="Genomic_DNA"/>
</dbReference>